<accession>A0ACC0DFD8</accession>
<comment type="caution">
    <text evidence="1">The sequence shown here is derived from an EMBL/GenBank/DDBJ whole genome shotgun (WGS) entry which is preliminary data.</text>
</comment>
<gene>
    <name evidence="1" type="ORF">F4821DRAFT_226437</name>
</gene>
<protein>
    <submittedName>
        <fullName evidence="1">P-loop containing nucleoside triphosphate hydrolase protein</fullName>
    </submittedName>
</protein>
<proteinExistence type="predicted"/>
<sequence>MAATEHSDRKSDVNGSQGVSPGKSLLRLLDARDWAVMSVSCIASCAAGAILPLVTVIIGNVAQSTRAYFVGSVDASALTPQISQLCLYYLYLTIAQFVSVYISTVGFVTGGERITQKLRERYLKAMLRQEVAFFDTLGAGEISQRILDDINQLQDGLTGKLSLSLTSISTFVTAFIVILVEGWKLGLIMLSGMVAITGTMVIGGWFMVFYAKKTAVANELAASTAQESLEEIKQVTAMGMQEALLKRYDELIRLASRSSIRGRIALALMISFMNASIAWSNGLAFWEGSRLVAEGEETLGALVTTLLSVSTGAFALGNIAPHIQAFGSSIGASAKIFAVIERQSKSDSSSTQGKKLAEVVGQIRFQDVSFRYPSRMETQVLDSLSLAIEPGQTVGIVGPSGSGKSTLMELIEGFYSPSSGTIELDGVDISELNIKWLRQNMAMVGQEPFLFDRTILENISYGLDDETRMNMSQPEVERHVIQAAKQANALDFINKLPDGFHTRVGDRGRLLSGGQRQRIAIARAIIREPRILLLDEVTSALDVKSEDEVQRSINVASDGRTTIIIAHRLSTVRTADKIVVIKHGRLVESGTHEELIRNADLYAEMVKKQQLRDVDIKEPNKYNYNAEVLAKETGDGSSSTTEEKAIEVPPTPHQSDSQIPESYFSLVNFVASLNRPEWLQMTAGLIFSILAGCLITLQAVFYAMSIQALTVQVPQSTLHLDISFLGYMWLMLGFLTLLFWLIQGLCFADSAEKLIIRAKTGLLRSMLAQDIAFFESGAMDSGKSAGLLSTSVSGLAGMSAVTIGTLLSGIAIIVSAFVVTMAVAWKMSIVCSTTIPVILASGWAHLKILAILEKKSKAAYQASATYATEASSSMRTVASLGLEGHIASEHHNILEKQRRASAIYTLRSSALFALSQCLKYPCAALAFWWGGHLIVTEDYTMFQYFVCYSGIIAGAFSAGAVFSFAPDVSRAQESASDIKAMLEREPKISMHDGAGDVVESCQGAVSFRNTSFAYPSRPDKTVLKNIDLDIRSGEYVAICGASGSGKSTIISLLERFHDPTSGAISIGGRDIRRLRTGDLRRQYSLVSQESALFSGSIRRNIELGCSWRPVSDEEIKQACISANIYDFIQSLPEGLDTDVGSRGVMLSGGQRQRISIARAIIRNPKILLLDEATSALDTESEQVVQSAINEAAKSRTTISIAHRLSTIQQADRIIVVENGEIVEQGSHAVLIKLGGRYAEMVGQQSLV</sequence>
<keyword evidence="1" id="KW-0378">Hydrolase</keyword>
<reference evidence="1 2" key="1">
    <citation type="journal article" date="2022" name="New Phytol.">
        <title>Ecological generalism drives hyperdiversity of secondary metabolite gene clusters in xylarialean endophytes.</title>
        <authorList>
            <person name="Franco M.E.E."/>
            <person name="Wisecaver J.H."/>
            <person name="Arnold A.E."/>
            <person name="Ju Y.M."/>
            <person name="Slot J.C."/>
            <person name="Ahrendt S."/>
            <person name="Moore L.P."/>
            <person name="Eastman K.E."/>
            <person name="Scott K."/>
            <person name="Konkel Z."/>
            <person name="Mondo S.J."/>
            <person name="Kuo A."/>
            <person name="Hayes R.D."/>
            <person name="Haridas S."/>
            <person name="Andreopoulos B."/>
            <person name="Riley R."/>
            <person name="LaButti K."/>
            <person name="Pangilinan J."/>
            <person name="Lipzen A."/>
            <person name="Amirebrahimi M."/>
            <person name="Yan J."/>
            <person name="Adam C."/>
            <person name="Keymanesh K."/>
            <person name="Ng V."/>
            <person name="Louie K."/>
            <person name="Northen T."/>
            <person name="Drula E."/>
            <person name="Henrissat B."/>
            <person name="Hsieh H.M."/>
            <person name="Youens-Clark K."/>
            <person name="Lutzoni F."/>
            <person name="Miadlikowska J."/>
            <person name="Eastwood D.C."/>
            <person name="Hamelin R.C."/>
            <person name="Grigoriev I.V."/>
            <person name="U'Ren J.M."/>
        </authorList>
    </citation>
    <scope>NUCLEOTIDE SEQUENCE [LARGE SCALE GENOMIC DNA]</scope>
    <source>
        <strain evidence="1 2">ER1909</strain>
    </source>
</reference>
<dbReference type="Proteomes" id="UP001497680">
    <property type="component" value="Unassembled WGS sequence"/>
</dbReference>
<evidence type="ECO:0000313" key="1">
    <source>
        <dbReference type="EMBL" id="KAI6091577.1"/>
    </source>
</evidence>
<name>A0ACC0DFD8_9PEZI</name>
<keyword evidence="2" id="KW-1185">Reference proteome</keyword>
<dbReference type="EMBL" id="MU394286">
    <property type="protein sequence ID" value="KAI6091577.1"/>
    <property type="molecule type" value="Genomic_DNA"/>
</dbReference>
<evidence type="ECO:0000313" key="2">
    <source>
        <dbReference type="Proteomes" id="UP001497680"/>
    </source>
</evidence>
<organism evidence="1 2">
    <name type="scientific">Hypoxylon rubiginosum</name>
    <dbReference type="NCBI Taxonomy" id="110542"/>
    <lineage>
        <taxon>Eukaryota</taxon>
        <taxon>Fungi</taxon>
        <taxon>Dikarya</taxon>
        <taxon>Ascomycota</taxon>
        <taxon>Pezizomycotina</taxon>
        <taxon>Sordariomycetes</taxon>
        <taxon>Xylariomycetidae</taxon>
        <taxon>Xylariales</taxon>
        <taxon>Hypoxylaceae</taxon>
        <taxon>Hypoxylon</taxon>
    </lineage>
</organism>